<feature type="compositionally biased region" description="Low complexity" evidence="1">
    <location>
        <begin position="325"/>
        <end position="343"/>
    </location>
</feature>
<feature type="compositionally biased region" description="Low complexity" evidence="1">
    <location>
        <begin position="594"/>
        <end position="607"/>
    </location>
</feature>
<feature type="compositionally biased region" description="Low complexity" evidence="1">
    <location>
        <begin position="1840"/>
        <end position="1850"/>
    </location>
</feature>
<accession>A0A836C131</accession>
<evidence type="ECO:0000313" key="2">
    <source>
        <dbReference type="EMBL" id="KAG2495477.1"/>
    </source>
</evidence>
<dbReference type="InterPro" id="IPR029787">
    <property type="entry name" value="Nucleotide_cyclase"/>
</dbReference>
<feature type="compositionally biased region" description="Gly residues" evidence="1">
    <location>
        <begin position="1851"/>
        <end position="1865"/>
    </location>
</feature>
<dbReference type="Gene3D" id="3.40.190.10">
    <property type="entry name" value="Periplasmic binding protein-like II"/>
    <property type="match status" value="1"/>
</dbReference>
<dbReference type="Proteomes" id="UP000612055">
    <property type="component" value="Unassembled WGS sequence"/>
</dbReference>
<feature type="region of interest" description="Disordered" evidence="1">
    <location>
        <begin position="1252"/>
        <end position="1324"/>
    </location>
</feature>
<dbReference type="SUPFAM" id="SSF55073">
    <property type="entry name" value="Nucleotide cyclase"/>
    <property type="match status" value="2"/>
</dbReference>
<reference evidence="2" key="1">
    <citation type="journal article" date="2020" name="bioRxiv">
        <title>Comparative genomics of Chlamydomonas.</title>
        <authorList>
            <person name="Craig R.J."/>
            <person name="Hasan A.R."/>
            <person name="Ness R.W."/>
            <person name="Keightley P.D."/>
        </authorList>
    </citation>
    <scope>NUCLEOTIDE SEQUENCE</scope>
    <source>
        <strain evidence="2">CCAP 11/70</strain>
    </source>
</reference>
<evidence type="ECO:0000313" key="3">
    <source>
        <dbReference type="Proteomes" id="UP000612055"/>
    </source>
</evidence>
<feature type="region of interest" description="Disordered" evidence="1">
    <location>
        <begin position="656"/>
        <end position="842"/>
    </location>
</feature>
<gene>
    <name evidence="2" type="ORF">HYH03_006422</name>
</gene>
<protein>
    <submittedName>
        <fullName evidence="2">Uncharacterized protein</fullName>
    </submittedName>
</protein>
<feature type="region of interest" description="Disordered" evidence="1">
    <location>
        <begin position="587"/>
        <end position="638"/>
    </location>
</feature>
<comment type="caution">
    <text evidence="2">The sequence shown here is derived from an EMBL/GenBank/DDBJ whole genome shotgun (WGS) entry which is preliminary data.</text>
</comment>
<organism evidence="2 3">
    <name type="scientific">Edaphochlamys debaryana</name>
    <dbReference type="NCBI Taxonomy" id="47281"/>
    <lineage>
        <taxon>Eukaryota</taxon>
        <taxon>Viridiplantae</taxon>
        <taxon>Chlorophyta</taxon>
        <taxon>core chlorophytes</taxon>
        <taxon>Chlorophyceae</taxon>
        <taxon>CS clade</taxon>
        <taxon>Chlamydomonadales</taxon>
        <taxon>Chlamydomonadales incertae sedis</taxon>
        <taxon>Edaphochlamys</taxon>
    </lineage>
</organism>
<dbReference type="OrthoDB" id="2021138at2759"/>
<feature type="compositionally biased region" description="Low complexity" evidence="1">
    <location>
        <begin position="1200"/>
        <end position="1238"/>
    </location>
</feature>
<proteinExistence type="predicted"/>
<dbReference type="EMBL" id="JAEHOE010000024">
    <property type="protein sequence ID" value="KAG2495477.1"/>
    <property type="molecule type" value="Genomic_DNA"/>
</dbReference>
<feature type="region of interest" description="Disordered" evidence="1">
    <location>
        <begin position="2020"/>
        <end position="2092"/>
    </location>
</feature>
<dbReference type="PANTHER" id="PTHR43081">
    <property type="entry name" value="ADENYLATE CYCLASE, TERMINAL-DIFFERENTIATION SPECIFIC-RELATED"/>
    <property type="match status" value="1"/>
</dbReference>
<feature type="compositionally biased region" description="Basic residues" evidence="1">
    <location>
        <begin position="765"/>
        <end position="778"/>
    </location>
</feature>
<keyword evidence="3" id="KW-1185">Reference proteome</keyword>
<feature type="compositionally biased region" description="Pro residues" evidence="1">
    <location>
        <begin position="706"/>
        <end position="764"/>
    </location>
</feature>
<feature type="region of interest" description="Disordered" evidence="1">
    <location>
        <begin position="1615"/>
        <end position="1665"/>
    </location>
</feature>
<feature type="region of interest" description="Disordered" evidence="1">
    <location>
        <begin position="1345"/>
        <end position="1388"/>
    </location>
</feature>
<feature type="compositionally biased region" description="Low complexity" evidence="1">
    <location>
        <begin position="663"/>
        <end position="692"/>
    </location>
</feature>
<sequence>MGNEAVLVAGGYLNSTLARESRMLQAILPTCPDAVNLLVAVLKLASAGNTSAAAAQMQASAPGDATVTAAPVLLTQPGVVEQLAVLQAAVRIWAIDAKVLCDCNLLGLPDAYVWLLPSFPFQISALRLLAAGQVATSTAALRVPPGPAPAPTNASVGVSSPATAADTSLSRIGLVMAPPLPSSWKPFGRPAVNHTPYDAFTGYFSIIGPVEQAVWYKSSLTDASATAGQPPPEDDSPVEVDSTMVDLGLRAANGAIVPRRARSTLLLWYRKDVFTALAQNASSPFAPDPGPNPSSGPALNPKPGLGPKPAVDASSGTSTGPTRVAPLPGLPAALLGPPNTTLAYNTTGPHAPKPPPPSADVLVPSTWQQLIALAARLNGTDWAGDGRPKWGICLNRAPVCDSTYIVAAIAASMAQSQGPQQGVYFDPVSPDMTPLVDTAAWQAALLIYKALLQYAPPPAPPVLTRDLVQNSSLNGGADGPGAYAPDGDAAAYDVYGGPGNTLLRGCEGWQRGFHVDGLCALAVQWDLAFQGQVAGRAPASLGVVGIAPLPGSTHVMDRKTGELLPCTADTCPYAKVLRVPAVRNAGPVQPVHGPAGPAPTAATDTEASPPPPPPPRKAVRPEDLAAPPPDPGAPLPQRVNSAPYLALFQMAAPGRMAGGGPSTCGSPSGTPKPGQSPSPSSSSALSSPVTGPLLTPVPINGAGPTSTPPPTPSPTPTPNPSPAPGPGPAPGPSPAPASAPGPLPAMEVPPSPLPLFDPGLPGPKPKPKPKPDGRRRRLLQATPSPDALPSGPAAQAGSPQGPAQAPATAAAQGPAPLGVGATPASNAPPSAAADPPLQVMASSPGGSEELRLYYDTWVNRLQSFWPRTPDGFIDPAYNVSALDYTVLLQLGHHPDDVRQFAAAYLAAVLHPNLALVPNLYGMNYLDLYIAEAAHNVTARDLPADAAAANAAAAGRWIFDSAYPRPRDKQALLLAYRTMMNYTEPPIPPPSEEDSSDNTLVIALAVALPLAALLFALAVTAALVYRTRYQLLTLRGRVIAPGPGPGTTLVAVDVMGALELWDGLPAPVIEAAVAMAADAIRRLLPKHRGYEAAPPPAPKLPPLVAPPPGSGAVSPESLLAIPGGGGGGGGGGLDGLAPKGTQGVDECSLLLAFHRPHHAVAFCLELQVELLLLDWPQPLLSHPHAAPLWLSLPPPDPALAPPSAAHPYPHHTSSSGSGIGRPSSTGTGASNRTPAGLASLAAPLPPEAQLGHLGKVVQPPLPPPPPAPPLPPPPAPAPPADEAPRPASSTRPTSGTARPGSTVAGGSRHPLPAAATPASGRQGAVQADVTRQLEGVLRQVSAASVPLPAAGPNRQPPAAAGMPYISKLDPAPPSYGNSSSNEQGDFESRLDSSAGALAVAAALRPGGAASAAAAAAAARAGGAASRVALVSWEWAGGSSGLEGQDADHGVDLDTDLYLDGAGGGQGAVSLLEALKAVWPLTEHEPHPDAPVAGQLFRGLRLRTGMACGVEAAHVGYDKSLERASYGGRCCELALQLRACAAGGQVLLASSDVARLLSPSEATRNALAPLLVYAGEYKVQLASTATTATTETNGTGSDGSANGRNGHAAVKYGNTSAVAGGSSARGGNRSPTVSRMSGQSRHRDDVSATATGSGSGSGPGSGSASEELESLHFVLPPALAPRLVATPYLNPRAAQQLTLGSLAAPVGAPTVACMGVVGAGALLAWRRQLAAQALGAWAAVARRQLLEHGGYIIDLRPEAGALTAVFADAGAAAVWAHACTEAMLDAAWPEELLEHELCEEWAVVERRHPGVIMPLGVDAGPDGPSPGPDSGAPLGPPGPHMGPGAADAAAAAAGGGQGGGAGAGGGAARRRVVGRLDGFRHRVLLRGLRLKVGLDRSPLRHCLDPAAGRVAYRGGRCLGLAPRIAALASSGQVLLSASAWAAAQASAAPAWRRCHLLATRLGEHRLPRGGPSGRLEVFRLVAAEDLVYEQQAAASEAAGGGLDGGSEGGAELAEGGRPAMVLDVPLGTTEGGGEGGAHASPSLMAESARAEEAAGSGVRQPGSGGADGSSARPSYGPLPLHLEPVMLDPPSPDEQALRDAVLPSLPPDQRQAAEAQMALLCPSQRLELLRQLGAGGCSGQ</sequence>
<dbReference type="PANTHER" id="PTHR43081:SF1">
    <property type="entry name" value="ADENYLATE CYCLASE, TERMINAL-DIFFERENTIATION SPECIFIC"/>
    <property type="match status" value="1"/>
</dbReference>
<feature type="compositionally biased region" description="Low complexity" evidence="1">
    <location>
        <begin position="1615"/>
        <end position="1628"/>
    </location>
</feature>
<feature type="region of interest" description="Disordered" evidence="1">
    <location>
        <begin position="284"/>
        <end position="357"/>
    </location>
</feature>
<dbReference type="Gene3D" id="3.30.70.1230">
    <property type="entry name" value="Nucleotide cyclase"/>
    <property type="match status" value="3"/>
</dbReference>
<feature type="region of interest" description="Disordered" evidence="1">
    <location>
        <begin position="1587"/>
        <end position="1606"/>
    </location>
</feature>
<feature type="compositionally biased region" description="Low complexity" evidence="1">
    <location>
        <begin position="787"/>
        <end position="836"/>
    </location>
</feature>
<evidence type="ECO:0000256" key="1">
    <source>
        <dbReference type="SAM" id="MobiDB-lite"/>
    </source>
</evidence>
<feature type="compositionally biased region" description="Pro residues" evidence="1">
    <location>
        <begin position="1258"/>
        <end position="1280"/>
    </location>
</feature>
<dbReference type="InterPro" id="IPR050697">
    <property type="entry name" value="Adenylyl/Guanylyl_Cyclase_3/4"/>
</dbReference>
<name>A0A836C131_9CHLO</name>
<feature type="region of interest" description="Disordered" evidence="1">
    <location>
        <begin position="1813"/>
        <end position="1865"/>
    </location>
</feature>
<feature type="region of interest" description="Disordered" evidence="1">
    <location>
        <begin position="1199"/>
        <end position="1238"/>
    </location>
</feature>